<dbReference type="OrthoDB" id="126855at2759"/>
<dbReference type="Proteomes" id="UP000198211">
    <property type="component" value="Unassembled WGS sequence"/>
</dbReference>
<evidence type="ECO:0000313" key="2">
    <source>
        <dbReference type="Proteomes" id="UP000198211"/>
    </source>
</evidence>
<reference evidence="2" key="1">
    <citation type="submission" date="2017-03" db="EMBL/GenBank/DDBJ databases">
        <title>Phytopthora megakarya and P. palmivora, two closely related causual agents of cacao black pod achieved similar genome size and gene model numbers by different mechanisms.</title>
        <authorList>
            <person name="Ali S."/>
            <person name="Shao J."/>
            <person name="Larry D.J."/>
            <person name="Kronmiller B."/>
            <person name="Shen D."/>
            <person name="Strem M.D."/>
            <person name="Melnick R.L."/>
            <person name="Guiltinan M.J."/>
            <person name="Tyler B.M."/>
            <person name="Meinhardt L.W."/>
            <person name="Bailey B.A."/>
        </authorList>
    </citation>
    <scope>NUCLEOTIDE SEQUENCE [LARGE SCALE GENOMIC DNA]</scope>
    <source>
        <strain evidence="2">zdho120</strain>
    </source>
</reference>
<proteinExistence type="predicted"/>
<keyword evidence="2" id="KW-1185">Reference proteome</keyword>
<evidence type="ECO:0000313" key="1">
    <source>
        <dbReference type="EMBL" id="OWZ10831.1"/>
    </source>
</evidence>
<organism evidence="1 2">
    <name type="scientific">Phytophthora megakarya</name>
    <dbReference type="NCBI Taxonomy" id="4795"/>
    <lineage>
        <taxon>Eukaryota</taxon>
        <taxon>Sar</taxon>
        <taxon>Stramenopiles</taxon>
        <taxon>Oomycota</taxon>
        <taxon>Peronosporomycetes</taxon>
        <taxon>Peronosporales</taxon>
        <taxon>Peronosporaceae</taxon>
        <taxon>Phytophthora</taxon>
    </lineage>
</organism>
<comment type="caution">
    <text evidence="1">The sequence shown here is derived from an EMBL/GenBank/DDBJ whole genome shotgun (WGS) entry which is preliminary data.</text>
</comment>
<sequence>MARYRERWLAHEAGLVADVQRLTEDIMKLEVQRQFVAANAPTNMTCWSVVAEYFRLFQYAHKSPHNQVVDQSFRGPTDLNVYRQFIQSTMTANVLAESGCGMEAILEDYRLYSLYQPDLDHRVIHLENGFEDTIVATTRLKVKISAITLRYAFPQLVSDPLKWETLGKKLLGQKFTLRGSVEFKWDADIQRIVSIQRTVDILTPFLELLGNLEDVVSVFENAMVTPDCTLVLDDALPISTNTTVSES</sequence>
<accession>A0A225VZ94</accession>
<dbReference type="EMBL" id="NBNE01002314">
    <property type="protein sequence ID" value="OWZ10831.1"/>
    <property type="molecule type" value="Genomic_DNA"/>
</dbReference>
<gene>
    <name evidence="1" type="ORF">PHMEG_00016244</name>
</gene>
<name>A0A225VZ94_9STRA</name>
<protein>
    <recommendedName>
        <fullName evidence="3">Bzip transcription factor</fullName>
    </recommendedName>
</protein>
<evidence type="ECO:0008006" key="3">
    <source>
        <dbReference type="Google" id="ProtNLM"/>
    </source>
</evidence>
<dbReference type="AlphaFoldDB" id="A0A225VZ94"/>